<dbReference type="AlphaFoldDB" id="A0A6G8KZ37"/>
<dbReference type="Proteomes" id="UP000501518">
    <property type="component" value="Chromosome"/>
</dbReference>
<feature type="transmembrane region" description="Helical" evidence="2">
    <location>
        <begin position="266"/>
        <end position="286"/>
    </location>
</feature>
<dbReference type="RefSeq" id="WP_165884151.1">
    <property type="nucleotide sequence ID" value="NZ_CP035810.1"/>
</dbReference>
<keyword evidence="2" id="KW-0472">Membrane</keyword>
<feature type="region of interest" description="Disordered" evidence="1">
    <location>
        <begin position="492"/>
        <end position="516"/>
    </location>
</feature>
<accession>A0A6G8KZ37</accession>
<evidence type="ECO:0000313" key="3">
    <source>
        <dbReference type="EMBL" id="QIN29770.1"/>
    </source>
</evidence>
<evidence type="ECO:0000256" key="2">
    <source>
        <dbReference type="SAM" id="Phobius"/>
    </source>
</evidence>
<dbReference type="KEGG" id="blut:EW640_11160"/>
<gene>
    <name evidence="3" type="ORF">EW640_11160</name>
</gene>
<protein>
    <submittedName>
        <fullName evidence="3">Uncharacterized protein</fullName>
    </submittedName>
</protein>
<proteinExistence type="predicted"/>
<evidence type="ECO:0000313" key="4">
    <source>
        <dbReference type="Proteomes" id="UP000501518"/>
    </source>
</evidence>
<dbReference type="EMBL" id="CP035810">
    <property type="protein sequence ID" value="QIN29770.1"/>
    <property type="molecule type" value="Genomic_DNA"/>
</dbReference>
<feature type="transmembrane region" description="Helical" evidence="2">
    <location>
        <begin position="292"/>
        <end position="314"/>
    </location>
</feature>
<name>A0A6G8KZ37_9MICO</name>
<keyword evidence="2" id="KW-1133">Transmembrane helix</keyword>
<feature type="transmembrane region" description="Helical" evidence="2">
    <location>
        <begin position="359"/>
        <end position="389"/>
    </location>
</feature>
<evidence type="ECO:0000256" key="1">
    <source>
        <dbReference type="SAM" id="MobiDB-lite"/>
    </source>
</evidence>
<feature type="transmembrane region" description="Helical" evidence="2">
    <location>
        <begin position="401"/>
        <end position="427"/>
    </location>
</feature>
<sequence>MQARPSVVNKIVFAVVEPVDNRERFALEHGLADVGWAFERDGESYIVALPLYCARPVALAEARNELASFSRSYARLSVRELRLGEAELPPSRLAWVSKKHSFALLERYNDDPEISLGREPWEFCVLRSTDHARFTSSRDAKRAAREEAHFTAAVSKLTARTSRLPGTPFDPSGQKISTATAPALVVANPRKQRAKTVAWALFLTVVLLAIATFSKLTWSHIFDSSRPLISRRGAGILGWGTATIVSCAWIALKFTIDRRNRVVRSIAALTAIALGFYVGLALNFAQVDAAKLALTLALLAGGVFIFLGWTHLLVRMPTSRAVLSISAIALATALGTSTAPLLIAVVFDGMGLPLTAQQAPAGITLIASATVFCILATIAALFGAFVGWLKYFSVSTSSLTQAINVVVAGLVVFATLTTVAFGLTFLAHDRGQIWRGEIAAGSVPGPLSIFMSRACLMRVPDTATPVPAPTPTIVINASDGSTLLWDLSPDESADANKASGGENTTNPALEPFEKSRHSLRPLDDGVLVCGR</sequence>
<feature type="transmembrane region" description="Helical" evidence="2">
    <location>
        <begin position="197"/>
        <end position="216"/>
    </location>
</feature>
<reference evidence="3 4" key="1">
    <citation type="submission" date="2019-02" db="EMBL/GenBank/DDBJ databases">
        <title>Complete Genome Sequence and Methylome Analysis of Brevibacterium luteolum NEB1784.</title>
        <authorList>
            <person name="Fomenkov A."/>
            <person name="Roberts R.J."/>
        </authorList>
    </citation>
    <scope>NUCLEOTIDE SEQUENCE [LARGE SCALE GENOMIC DNA]</scope>
    <source>
        <strain evidence="3 4">NEB1784</strain>
    </source>
</reference>
<keyword evidence="2" id="KW-0812">Transmembrane</keyword>
<feature type="transmembrane region" description="Helical" evidence="2">
    <location>
        <begin position="236"/>
        <end position="254"/>
    </location>
</feature>
<organism evidence="3 4">
    <name type="scientific">Brevibacterium luteolum</name>
    <dbReference type="NCBI Taxonomy" id="199591"/>
    <lineage>
        <taxon>Bacteria</taxon>
        <taxon>Bacillati</taxon>
        <taxon>Actinomycetota</taxon>
        <taxon>Actinomycetes</taxon>
        <taxon>Micrococcales</taxon>
        <taxon>Brevibacteriaceae</taxon>
        <taxon>Brevibacterium</taxon>
    </lineage>
</organism>
<feature type="transmembrane region" description="Helical" evidence="2">
    <location>
        <begin position="321"/>
        <end position="347"/>
    </location>
</feature>